<gene>
    <name evidence="1" type="ORF">INT47_005114</name>
</gene>
<name>A0A8H7QWK0_9FUNG</name>
<organism evidence="1 2">
    <name type="scientific">Mucor saturninus</name>
    <dbReference type="NCBI Taxonomy" id="64648"/>
    <lineage>
        <taxon>Eukaryota</taxon>
        <taxon>Fungi</taxon>
        <taxon>Fungi incertae sedis</taxon>
        <taxon>Mucoromycota</taxon>
        <taxon>Mucoromycotina</taxon>
        <taxon>Mucoromycetes</taxon>
        <taxon>Mucorales</taxon>
        <taxon>Mucorineae</taxon>
        <taxon>Mucoraceae</taxon>
        <taxon>Mucor</taxon>
    </lineage>
</organism>
<reference evidence="1" key="1">
    <citation type="submission" date="2020-12" db="EMBL/GenBank/DDBJ databases">
        <title>Metabolic potential, ecology and presence of endohyphal bacteria is reflected in genomic diversity of Mucoromycotina.</title>
        <authorList>
            <person name="Muszewska A."/>
            <person name="Okrasinska A."/>
            <person name="Steczkiewicz K."/>
            <person name="Drgas O."/>
            <person name="Orlowska M."/>
            <person name="Perlinska-Lenart U."/>
            <person name="Aleksandrzak-Piekarczyk T."/>
            <person name="Szatraj K."/>
            <person name="Zielenkiewicz U."/>
            <person name="Pilsyk S."/>
            <person name="Malc E."/>
            <person name="Mieczkowski P."/>
            <person name="Kruszewska J.S."/>
            <person name="Biernat P."/>
            <person name="Pawlowska J."/>
        </authorList>
    </citation>
    <scope>NUCLEOTIDE SEQUENCE</scope>
    <source>
        <strain evidence="1">WA0000017839</strain>
    </source>
</reference>
<protein>
    <submittedName>
        <fullName evidence="1">Uncharacterized protein</fullName>
    </submittedName>
</protein>
<keyword evidence="2" id="KW-1185">Reference proteome</keyword>
<evidence type="ECO:0000313" key="1">
    <source>
        <dbReference type="EMBL" id="KAG2199110.1"/>
    </source>
</evidence>
<dbReference type="Proteomes" id="UP000603453">
    <property type="component" value="Unassembled WGS sequence"/>
</dbReference>
<accession>A0A8H7QWK0</accession>
<comment type="caution">
    <text evidence="1">The sequence shown here is derived from an EMBL/GenBank/DDBJ whole genome shotgun (WGS) entry which is preliminary data.</text>
</comment>
<evidence type="ECO:0000313" key="2">
    <source>
        <dbReference type="Proteomes" id="UP000603453"/>
    </source>
</evidence>
<sequence>MEPEISQASPIEHEVRQAFQMEPEVYQPVETEHGICQVAKEDTIAELPELVDEERRILTSFIPDLSSSHSHFAPLLIVIRSSVPLYI</sequence>
<proteinExistence type="predicted"/>
<dbReference type="AlphaFoldDB" id="A0A8H7QWK0"/>
<dbReference type="EMBL" id="JAEPRD010000101">
    <property type="protein sequence ID" value="KAG2199110.1"/>
    <property type="molecule type" value="Genomic_DNA"/>
</dbReference>